<name>A0A1M7IC09_9FIRM</name>
<evidence type="ECO:0000256" key="1">
    <source>
        <dbReference type="ARBA" id="ARBA00006382"/>
    </source>
</evidence>
<dbReference type="CDD" id="cd01076">
    <property type="entry name" value="NAD_bind_1_Glu_DH"/>
    <property type="match status" value="1"/>
</dbReference>
<dbReference type="PROSITE" id="PS00074">
    <property type="entry name" value="GLFV_DEHYDROGENASE"/>
    <property type="match status" value="1"/>
</dbReference>
<feature type="domain" description="Glutamate/phenylalanine/leucine/valine/L-tryptophan dehydrogenase C-terminal" evidence="9">
    <location>
        <begin position="184"/>
        <end position="426"/>
    </location>
</feature>
<comment type="similarity">
    <text evidence="1 4 8">Belongs to the Glu/Leu/Phe/Val dehydrogenases family.</text>
</comment>
<dbReference type="SUPFAM" id="SSF51735">
    <property type="entry name" value="NAD(P)-binding Rossmann-fold domains"/>
    <property type="match status" value="1"/>
</dbReference>
<dbReference type="InterPro" id="IPR006096">
    <property type="entry name" value="Glu/Leu/Phe/Val/Trp_DH_C"/>
</dbReference>
<reference evidence="10 11" key="1">
    <citation type="submission" date="2016-11" db="EMBL/GenBank/DDBJ databases">
        <authorList>
            <person name="Jaros S."/>
            <person name="Januszkiewicz K."/>
            <person name="Wedrychowicz H."/>
        </authorList>
    </citation>
    <scope>NUCLEOTIDE SEQUENCE [LARGE SCALE GENOMIC DNA]</scope>
    <source>
        <strain evidence="10 11">DSM 15930</strain>
    </source>
</reference>
<dbReference type="PANTHER" id="PTHR11606:SF13">
    <property type="entry name" value="GLUTAMATE DEHYDROGENASE 1, MITOCHONDRIAL"/>
    <property type="match status" value="1"/>
</dbReference>
<dbReference type="InterPro" id="IPR006095">
    <property type="entry name" value="Glu/Leu/Phe/Val/Trp_DH"/>
</dbReference>
<dbReference type="InterPro" id="IPR033524">
    <property type="entry name" value="Glu/Leu/Phe/Val_DH_AS"/>
</dbReference>
<keyword evidence="6" id="KW-0520">NAD</keyword>
<sequence length="428" mass="47582">MENKTYNPYVSAQTQFDNVANLIDLDQATRELLRQPNKEFHVTIPVKMDDGTTKVFNGYRIQHNDARGPAKGGIRFHPQETVDTIRALSLWMTWKCAVVDIPLGGAKGGIICDPHNMSMAEQERLCRGYVRQLSKVMGPVVDVPAPDVMTNGQHMLWMMDEYETINGGHYPGTITGKPVGMGGSLGRTEATGYGVIYTLREALKALHIDIATTTASIQGFGNVAEYAARLYKELGGKIVAISCWDNEDKRSYTYRNLNGIDVDQLVSIKNSFGSINKQKAIELGFELLDGDEWIAQDVDILLPCALENQITPPALEKISAQVKVICEGANGPTTPDSDEIIKAKNIYLVPDFLCNAGGVTCSYFEQVQCNMNYFWPKEEVLEKLDQKMTSAFQAVHKLSQEKNLYMRDAAYVIAINRVAEAVKLRGWV</sequence>
<dbReference type="SUPFAM" id="SSF53223">
    <property type="entry name" value="Aminoacid dehydrogenase-like, N-terminal domain"/>
    <property type="match status" value="1"/>
</dbReference>
<feature type="active site" description="Proton donor" evidence="5">
    <location>
        <position position="107"/>
    </location>
</feature>
<feature type="binding site" evidence="6">
    <location>
        <position position="95"/>
    </location>
    <ligand>
        <name>substrate</name>
    </ligand>
</feature>
<dbReference type="SMART" id="SM00839">
    <property type="entry name" value="ELFV_dehydrog"/>
    <property type="match status" value="1"/>
</dbReference>
<evidence type="ECO:0000256" key="8">
    <source>
        <dbReference type="RuleBase" id="RU004417"/>
    </source>
</evidence>
<dbReference type="OrthoDB" id="9803297at2"/>
<dbReference type="GO" id="GO:0006538">
    <property type="term" value="P:L-glutamate catabolic process"/>
    <property type="evidence" value="ECO:0007669"/>
    <property type="project" value="TreeGrafter"/>
</dbReference>
<dbReference type="AlphaFoldDB" id="A0A1M7IC09"/>
<keyword evidence="6" id="KW-0547">Nucleotide-binding</keyword>
<dbReference type="EMBL" id="FRCP01000009">
    <property type="protein sequence ID" value="SHM38294.1"/>
    <property type="molecule type" value="Genomic_DNA"/>
</dbReference>
<evidence type="ECO:0000256" key="3">
    <source>
        <dbReference type="ARBA" id="ARBA00023002"/>
    </source>
</evidence>
<dbReference type="PANTHER" id="PTHR11606">
    <property type="entry name" value="GLUTAMATE DEHYDROGENASE"/>
    <property type="match status" value="1"/>
</dbReference>
<evidence type="ECO:0000313" key="10">
    <source>
        <dbReference type="EMBL" id="SHM38294.1"/>
    </source>
</evidence>
<organism evidence="10 11">
    <name type="scientific">Anaerosporobacter mobilis DSM 15930</name>
    <dbReference type="NCBI Taxonomy" id="1120996"/>
    <lineage>
        <taxon>Bacteria</taxon>
        <taxon>Bacillati</taxon>
        <taxon>Bacillota</taxon>
        <taxon>Clostridia</taxon>
        <taxon>Lachnospirales</taxon>
        <taxon>Lachnospiraceae</taxon>
        <taxon>Anaerosporobacter</taxon>
    </lineage>
</organism>
<dbReference type="GO" id="GO:0000166">
    <property type="term" value="F:nucleotide binding"/>
    <property type="evidence" value="ECO:0007669"/>
    <property type="project" value="UniProtKB-KW"/>
</dbReference>
<dbReference type="PRINTS" id="PR00082">
    <property type="entry name" value="GLFDHDRGNASE"/>
</dbReference>
<evidence type="ECO:0000256" key="2">
    <source>
        <dbReference type="ARBA" id="ARBA00012896"/>
    </source>
</evidence>
<evidence type="ECO:0000256" key="4">
    <source>
        <dbReference type="PIRNR" id="PIRNR000185"/>
    </source>
</evidence>
<dbReference type="GO" id="GO:0004352">
    <property type="term" value="F:glutamate dehydrogenase (NAD+) activity"/>
    <property type="evidence" value="ECO:0007669"/>
    <property type="project" value="TreeGrafter"/>
</dbReference>
<accession>A0A1M7IC09</accession>
<dbReference type="Pfam" id="PF02812">
    <property type="entry name" value="ELFV_dehydrog_N"/>
    <property type="match status" value="1"/>
</dbReference>
<feature type="site" description="Important for catalysis" evidence="7">
    <location>
        <position position="147"/>
    </location>
</feature>
<keyword evidence="3 4" id="KW-0560">Oxidoreductase</keyword>
<evidence type="ECO:0000256" key="7">
    <source>
        <dbReference type="PIRSR" id="PIRSR000185-3"/>
    </source>
</evidence>
<dbReference type="InterPro" id="IPR036291">
    <property type="entry name" value="NAD(P)-bd_dom_sf"/>
</dbReference>
<dbReference type="Gene3D" id="3.40.50.10860">
    <property type="entry name" value="Leucine Dehydrogenase, chain A, domain 1"/>
    <property type="match status" value="1"/>
</dbReference>
<feature type="binding site" evidence="6">
    <location>
        <position position="191"/>
    </location>
    <ligand>
        <name>NAD(+)</name>
        <dbReference type="ChEBI" id="CHEBI:57540"/>
    </ligand>
</feature>
<evidence type="ECO:0000256" key="5">
    <source>
        <dbReference type="PIRSR" id="PIRSR000185-1"/>
    </source>
</evidence>
<dbReference type="InterPro" id="IPR006097">
    <property type="entry name" value="Glu/Leu/Phe/Val/Trp_DH_dimer"/>
</dbReference>
<dbReference type="InterPro" id="IPR033922">
    <property type="entry name" value="NAD_bind_Glu_DH"/>
</dbReference>
<feature type="binding site" evidence="6">
    <location>
        <position position="71"/>
    </location>
    <ligand>
        <name>substrate</name>
    </ligand>
</feature>
<dbReference type="Gene3D" id="3.40.50.720">
    <property type="entry name" value="NAD(P)-binding Rossmann-like Domain"/>
    <property type="match status" value="1"/>
</dbReference>
<keyword evidence="11" id="KW-1185">Reference proteome</keyword>
<dbReference type="InterPro" id="IPR046346">
    <property type="entry name" value="Aminoacid_DH-like_N_sf"/>
</dbReference>
<dbReference type="RefSeq" id="WP_073286238.1">
    <property type="nucleotide sequence ID" value="NZ_FRCP01000009.1"/>
</dbReference>
<feature type="binding site" evidence="6">
    <location>
        <position position="222"/>
    </location>
    <ligand>
        <name>NAD(+)</name>
        <dbReference type="ChEBI" id="CHEBI:57540"/>
    </ligand>
</feature>
<dbReference type="PIRSF" id="PIRSF000185">
    <property type="entry name" value="Glu_DH"/>
    <property type="match status" value="1"/>
</dbReference>
<dbReference type="InterPro" id="IPR014362">
    <property type="entry name" value="Glu_DH"/>
</dbReference>
<dbReference type="Pfam" id="PF00208">
    <property type="entry name" value="ELFV_dehydrog"/>
    <property type="match status" value="1"/>
</dbReference>
<evidence type="ECO:0000259" key="9">
    <source>
        <dbReference type="SMART" id="SM00839"/>
    </source>
</evidence>
<gene>
    <name evidence="10" type="ORF">SAMN02746066_01781</name>
</gene>
<dbReference type="Proteomes" id="UP000184038">
    <property type="component" value="Unassembled WGS sequence"/>
</dbReference>
<dbReference type="STRING" id="1120996.SAMN02746066_01781"/>
<feature type="binding site" evidence="6">
    <location>
        <position position="362"/>
    </location>
    <ligand>
        <name>substrate</name>
    </ligand>
</feature>
<protein>
    <recommendedName>
        <fullName evidence="2 4">Glutamate dehydrogenase</fullName>
    </recommendedName>
</protein>
<proteinExistence type="inferred from homology"/>
<evidence type="ECO:0000313" key="11">
    <source>
        <dbReference type="Proteomes" id="UP000184038"/>
    </source>
</evidence>
<evidence type="ECO:0000256" key="6">
    <source>
        <dbReference type="PIRSR" id="PIRSR000185-2"/>
    </source>
</evidence>